<dbReference type="OrthoDB" id="5430364at2759"/>
<organism evidence="2 3">
    <name type="scientific">Heterodermia speciosa</name>
    <dbReference type="NCBI Taxonomy" id="116794"/>
    <lineage>
        <taxon>Eukaryota</taxon>
        <taxon>Fungi</taxon>
        <taxon>Dikarya</taxon>
        <taxon>Ascomycota</taxon>
        <taxon>Pezizomycotina</taxon>
        <taxon>Lecanoromycetes</taxon>
        <taxon>OSLEUM clade</taxon>
        <taxon>Lecanoromycetidae</taxon>
        <taxon>Caliciales</taxon>
        <taxon>Physciaceae</taxon>
        <taxon>Heterodermia</taxon>
    </lineage>
</organism>
<dbReference type="EMBL" id="CAJPDS010000103">
    <property type="protein sequence ID" value="CAF9937611.1"/>
    <property type="molecule type" value="Genomic_DNA"/>
</dbReference>
<feature type="region of interest" description="Disordered" evidence="1">
    <location>
        <begin position="205"/>
        <end position="250"/>
    </location>
</feature>
<accession>A0A8H3GCL4</accession>
<evidence type="ECO:0000313" key="2">
    <source>
        <dbReference type="EMBL" id="CAF9937611.1"/>
    </source>
</evidence>
<keyword evidence="3" id="KW-1185">Reference proteome</keyword>
<dbReference type="AlphaFoldDB" id="A0A8H3GCL4"/>
<feature type="compositionally biased region" description="Acidic residues" evidence="1">
    <location>
        <begin position="233"/>
        <end position="250"/>
    </location>
</feature>
<proteinExistence type="predicted"/>
<sequence>MDGKISLAWAIEVDYCQLGTRLEAYIKSKAAVTTLRACFSRYRVPAKGKLAEREVPQEIQNLIVDAMENAAYESTVQAWTYARLCAENKCETPNQLCKVHPPPNQNNQTFESQFRIRPFYTVLAETDRYYEPPEFTGPLRVSAYLTMSVVDAPMDTEPGIEKAFYTVRHKIDHTEILEGPSPEIQHLFKEAVRALRLESPHTKTEFVVGRGSTSSNKSESESDVRMRSFSSDPAEEEEAEDEGEEDLEGNEDGGYVPFCIDCCQRVCKGRFRAPKPALMMLACGEMKAYSAENGSEDQ</sequence>
<evidence type="ECO:0000256" key="1">
    <source>
        <dbReference type="SAM" id="MobiDB-lite"/>
    </source>
</evidence>
<protein>
    <submittedName>
        <fullName evidence="2">Uncharacterized protein</fullName>
    </submittedName>
</protein>
<reference evidence="2" key="1">
    <citation type="submission" date="2021-03" db="EMBL/GenBank/DDBJ databases">
        <authorList>
            <person name="Tagirdzhanova G."/>
        </authorList>
    </citation>
    <scope>NUCLEOTIDE SEQUENCE</scope>
</reference>
<comment type="caution">
    <text evidence="2">The sequence shown here is derived from an EMBL/GenBank/DDBJ whole genome shotgun (WGS) entry which is preliminary data.</text>
</comment>
<evidence type="ECO:0000313" key="3">
    <source>
        <dbReference type="Proteomes" id="UP000664521"/>
    </source>
</evidence>
<dbReference type="Proteomes" id="UP000664521">
    <property type="component" value="Unassembled WGS sequence"/>
</dbReference>
<name>A0A8H3GCL4_9LECA</name>
<gene>
    <name evidence="2" type="ORF">HETSPECPRED_000590</name>
</gene>